<comment type="catalytic activity">
    <reaction evidence="7">
        <text>an acyl-CoA + a 1,2-diacyl-sn-glycerol = a triacyl-sn-glycerol + CoA</text>
        <dbReference type="Rhea" id="RHEA:10868"/>
        <dbReference type="ChEBI" id="CHEBI:17815"/>
        <dbReference type="ChEBI" id="CHEBI:57287"/>
        <dbReference type="ChEBI" id="CHEBI:58342"/>
        <dbReference type="ChEBI" id="CHEBI:64615"/>
        <dbReference type="EC" id="2.3.1.20"/>
    </reaction>
</comment>
<evidence type="ECO:0000256" key="9">
    <source>
        <dbReference type="SAM" id="SignalP"/>
    </source>
</evidence>
<dbReference type="PROSITE" id="PS51318">
    <property type="entry name" value="TAT"/>
    <property type="match status" value="1"/>
</dbReference>
<evidence type="ECO:0000256" key="5">
    <source>
        <dbReference type="ARBA" id="ARBA00022729"/>
    </source>
</evidence>
<sequence>MNRRQFLTAAAGIAIAVGVPACAATGSKARAQSAVAVTRVFGNGMNLVAVAVKYSHAVQAAALQAEDFSVNGFTISRVYTSDSADGKPLPQGRYVIIAIKPQTLVVKNKPSAAQQVQNTKGKGPGTAGDVKESAPSLAGRNVAVTVQGQSLTAAISLNEAFDDFKQFEFYDKATGKTVRYNLFAPKNQTAGERYPLVLFMHDAGVTGKNNAPLAALYQGNGATAWAEPAAQAKNPCFVLAPQFDEIIADDQSQTSDYLDATLNLIRDLETRYAIDPARRYTTGQSSGGMMSIAMNVKYPDFFAATYLVACQWNPAVVAPLAKNKIWITVSQDDSKAYPGQTAIVEVLAKHGAKVARGEWNAQWSAAEFQTAFDKMDAQQANINFVSFEKGTVFTEGESAAGAGGHTNTWQYAYNIAPVREWIFRWHK</sequence>
<dbReference type="EC" id="2.3.1.20" evidence="4"/>
<comment type="caution">
    <text evidence="11">The sequence shown here is derived from an EMBL/GenBank/DDBJ whole genome shotgun (WGS) entry which is preliminary data.</text>
</comment>
<evidence type="ECO:0000259" key="10">
    <source>
        <dbReference type="Pfam" id="PF18435"/>
    </source>
</evidence>
<evidence type="ECO:0000313" key="11">
    <source>
        <dbReference type="EMBL" id="PSJ79877.1"/>
    </source>
</evidence>
<name>A0A2P7TYU3_9NEIS</name>
<evidence type="ECO:0000256" key="1">
    <source>
        <dbReference type="ARBA" id="ARBA00000697"/>
    </source>
</evidence>
<evidence type="ECO:0000256" key="3">
    <source>
        <dbReference type="ARBA" id="ARBA00012820"/>
    </source>
</evidence>
<dbReference type="EC" id="2.3.1.122" evidence="3"/>
<dbReference type="Pfam" id="PF00756">
    <property type="entry name" value="Esterase"/>
    <property type="match status" value="1"/>
</dbReference>
<feature type="region of interest" description="Disordered" evidence="8">
    <location>
        <begin position="110"/>
        <end position="134"/>
    </location>
</feature>
<dbReference type="SUPFAM" id="SSF53474">
    <property type="entry name" value="alpha/beta-Hydrolases"/>
    <property type="match status" value="1"/>
</dbReference>
<keyword evidence="5 9" id="KW-0732">Signal</keyword>
<feature type="compositionally biased region" description="Polar residues" evidence="8">
    <location>
        <begin position="111"/>
        <end position="120"/>
    </location>
</feature>
<dbReference type="GO" id="GO:0004144">
    <property type="term" value="F:diacylglycerol O-acyltransferase activity"/>
    <property type="evidence" value="ECO:0007669"/>
    <property type="project" value="UniProtKB-EC"/>
</dbReference>
<dbReference type="InterPro" id="IPR041172">
    <property type="entry name" value="EstA_Ig-like_N"/>
</dbReference>
<gene>
    <name evidence="11" type="ORF">C7N83_09625</name>
</gene>
<dbReference type="GO" id="GO:0050348">
    <property type="term" value="F:trehalose O-mycolyltransferase activity"/>
    <property type="evidence" value="ECO:0007669"/>
    <property type="project" value="UniProtKB-EC"/>
</dbReference>
<dbReference type="Pfam" id="PF18435">
    <property type="entry name" value="EstA_Ig_like"/>
    <property type="match status" value="1"/>
</dbReference>
<dbReference type="PANTHER" id="PTHR43037">
    <property type="entry name" value="UNNAMED PRODUCT-RELATED"/>
    <property type="match status" value="1"/>
</dbReference>
<dbReference type="AlphaFoldDB" id="A0A2P7TYU3"/>
<comment type="similarity">
    <text evidence="2">Belongs to the mycobacterial A85 antigen family.</text>
</comment>
<organism evidence="11 12">
    <name type="scientific">Neisseria iguanae</name>
    <dbReference type="NCBI Taxonomy" id="90242"/>
    <lineage>
        <taxon>Bacteria</taxon>
        <taxon>Pseudomonadati</taxon>
        <taxon>Pseudomonadota</taxon>
        <taxon>Betaproteobacteria</taxon>
        <taxon>Neisseriales</taxon>
        <taxon>Neisseriaceae</taxon>
        <taxon>Neisseria</taxon>
    </lineage>
</organism>
<dbReference type="OrthoDB" id="9764953at2"/>
<feature type="chain" id="PRO_5015172157" description="Acyl-CoA:diacylglycerol acyltransferase" evidence="9">
    <location>
        <begin position="24"/>
        <end position="427"/>
    </location>
</feature>
<dbReference type="InterPro" id="IPR000801">
    <property type="entry name" value="Esterase-like"/>
</dbReference>
<dbReference type="InterPro" id="IPR029058">
    <property type="entry name" value="AB_hydrolase_fold"/>
</dbReference>
<protein>
    <recommendedName>
        <fullName evidence="6">Acyl-CoA:diacylglycerol acyltransferase</fullName>
        <ecNumber evidence="3">2.3.1.122</ecNumber>
        <ecNumber evidence="4">2.3.1.20</ecNumber>
    </recommendedName>
</protein>
<dbReference type="InterPro" id="IPR006311">
    <property type="entry name" value="TAT_signal"/>
</dbReference>
<dbReference type="Gene3D" id="2.60.40.2180">
    <property type="match status" value="1"/>
</dbReference>
<evidence type="ECO:0000256" key="4">
    <source>
        <dbReference type="ARBA" id="ARBA00013244"/>
    </source>
</evidence>
<evidence type="ECO:0000256" key="2">
    <source>
        <dbReference type="ARBA" id="ARBA00005874"/>
    </source>
</evidence>
<reference evidence="11 12" key="1">
    <citation type="submission" date="2018-03" db="EMBL/GenBank/DDBJ databases">
        <title>Neisseria weixii sp. nov., isolated from the intestinal contents of Tibetan Plateau pika (Ochotona curzoniae) in Yushu, Qinghai Province, China.</title>
        <authorList>
            <person name="Gui Z."/>
        </authorList>
    </citation>
    <scope>NUCLEOTIDE SEQUENCE [LARGE SCALE GENOMIC DNA]</scope>
    <source>
        <strain evidence="11 12">ATCC 51483</strain>
    </source>
</reference>
<dbReference type="InterPro" id="IPR050955">
    <property type="entry name" value="Plant_Biomass_Hydrol_Est"/>
</dbReference>
<dbReference type="PANTHER" id="PTHR43037:SF1">
    <property type="entry name" value="BLL1128 PROTEIN"/>
    <property type="match status" value="1"/>
</dbReference>
<feature type="domain" description="Esterase Ig-like N-terminal" evidence="10">
    <location>
        <begin position="34"/>
        <end position="110"/>
    </location>
</feature>
<evidence type="ECO:0000256" key="8">
    <source>
        <dbReference type="SAM" id="MobiDB-lite"/>
    </source>
</evidence>
<dbReference type="Proteomes" id="UP000241868">
    <property type="component" value="Unassembled WGS sequence"/>
</dbReference>
<keyword evidence="12" id="KW-1185">Reference proteome</keyword>
<evidence type="ECO:0000256" key="7">
    <source>
        <dbReference type="ARBA" id="ARBA00048109"/>
    </source>
</evidence>
<feature type="signal peptide" evidence="9">
    <location>
        <begin position="1"/>
        <end position="23"/>
    </location>
</feature>
<accession>A0A2P7TYU3</accession>
<dbReference type="Gene3D" id="3.40.50.1820">
    <property type="entry name" value="alpha/beta hydrolase"/>
    <property type="match status" value="1"/>
</dbReference>
<dbReference type="RefSeq" id="WP_106742302.1">
    <property type="nucleotide sequence ID" value="NZ_PXYY01000065.1"/>
</dbReference>
<evidence type="ECO:0000313" key="12">
    <source>
        <dbReference type="Proteomes" id="UP000241868"/>
    </source>
</evidence>
<dbReference type="EMBL" id="PXYY01000065">
    <property type="protein sequence ID" value="PSJ79877.1"/>
    <property type="molecule type" value="Genomic_DNA"/>
</dbReference>
<evidence type="ECO:0000256" key="6">
    <source>
        <dbReference type="ARBA" id="ARBA00032572"/>
    </source>
</evidence>
<proteinExistence type="inferred from homology"/>
<comment type="catalytic activity">
    <reaction evidence="1">
        <text>2 alpha,alpha'-trehalose 6-mycolate = alpha,alpha'-trehalose 6,6'-bismycolate + alpha,alpha-trehalose</text>
        <dbReference type="Rhea" id="RHEA:23472"/>
        <dbReference type="ChEBI" id="CHEBI:16551"/>
        <dbReference type="ChEBI" id="CHEBI:18195"/>
        <dbReference type="ChEBI" id="CHEBI:18234"/>
        <dbReference type="EC" id="2.3.1.122"/>
    </reaction>
</comment>